<organism evidence="2 3">
    <name type="scientific">Halocalculus aciditolerans</name>
    <dbReference type="NCBI Taxonomy" id="1383812"/>
    <lineage>
        <taxon>Archaea</taxon>
        <taxon>Methanobacteriati</taxon>
        <taxon>Methanobacteriota</taxon>
        <taxon>Stenosarchaea group</taxon>
        <taxon>Halobacteria</taxon>
        <taxon>Halobacteriales</taxon>
        <taxon>Halobacteriaceae</taxon>
        <taxon>Halocalculus</taxon>
    </lineage>
</organism>
<dbReference type="InterPro" id="IPR029058">
    <property type="entry name" value="AB_hydrolase_fold"/>
</dbReference>
<dbReference type="OrthoDB" id="290192at2157"/>
<dbReference type="PANTHER" id="PTHR22946:SF8">
    <property type="entry name" value="ACETYL XYLAN ESTERASE DOMAIN-CONTAINING PROTEIN"/>
    <property type="match status" value="1"/>
</dbReference>
<proteinExistence type="predicted"/>
<evidence type="ECO:0008006" key="4">
    <source>
        <dbReference type="Google" id="ProtNLM"/>
    </source>
</evidence>
<dbReference type="Proteomes" id="UP000607197">
    <property type="component" value="Unassembled WGS sequence"/>
</dbReference>
<dbReference type="SUPFAM" id="SSF53474">
    <property type="entry name" value="alpha/beta-Hydrolases"/>
    <property type="match status" value="2"/>
</dbReference>
<dbReference type="EMBL" id="BMPG01000002">
    <property type="protein sequence ID" value="GGL61875.1"/>
    <property type="molecule type" value="Genomic_DNA"/>
</dbReference>
<sequence length="661" mass="70803">MDGFRDGVHGYRDVADELFEYLRRCADPELAAARDAKDALDSPEAFEARRDSVRRDFLDAIGGLPDRPRSLDAKVTGTLTGDAYAVERVVFESRPDFHVTANCYAPAADGPHPAVLFLCGHVPEAKADALNQRTCAELASNGVVVLVVDSIAQGERTQYPDADAQDVLRDSGVYGHAHAGQQCHYAGANVARYLLHDARCGFDYLVNRADVDAERIAVAGTSSGGVQAGYLALVDDRVAAALLCCCTSTRAEMLRTGISLDDEQVPHGAIANGIGYDDFVTALAPRPVCVGAAASDFFPVEGVEATVERAREVYDLYDAEGNLDLVVRDGTHSAIAEFGTPVYEWLCDALDAGDYEPIDGFHPRDEAALDCTPGGDVLDAYPHERTVTDLVADDLVPDQTNARGDGGTGSGHETDAAALRERVTETLGLERDTCARRPRFVTREESGGLDVRRVFFRTEHDPDITVTGLLVTASNAAGDERDAGAPAVVLFEDGTEEAANREGDVASLVAEHGTVLVFDPRGVGAVRNRELPDTWVTGDYDDVYGSEYTLSRDASFLGESLFGMRVFDVGQAVAFLREETGCEDVALVGEGVGAYHALYAAAAARNVSAVDLRDLGPSFRERGTTADRAVDPRLDVYDVLDCDVPDALAALSERGVAVRRD</sequence>
<dbReference type="RefSeq" id="WP_188978520.1">
    <property type="nucleotide sequence ID" value="NZ_BMPG01000002.1"/>
</dbReference>
<evidence type="ECO:0000313" key="3">
    <source>
        <dbReference type="Proteomes" id="UP000607197"/>
    </source>
</evidence>
<dbReference type="AlphaFoldDB" id="A0A830F7G4"/>
<evidence type="ECO:0000313" key="2">
    <source>
        <dbReference type="EMBL" id="GGL61875.1"/>
    </source>
</evidence>
<gene>
    <name evidence="2" type="ORF">GCM10009039_20120</name>
</gene>
<keyword evidence="3" id="KW-1185">Reference proteome</keyword>
<feature type="region of interest" description="Disordered" evidence="1">
    <location>
        <begin position="397"/>
        <end position="416"/>
    </location>
</feature>
<reference evidence="2" key="2">
    <citation type="submission" date="2020-09" db="EMBL/GenBank/DDBJ databases">
        <authorList>
            <person name="Sun Q."/>
            <person name="Ohkuma M."/>
        </authorList>
    </citation>
    <scope>NUCLEOTIDE SEQUENCE</scope>
    <source>
        <strain evidence="2">JCM 19596</strain>
    </source>
</reference>
<dbReference type="Gene3D" id="3.40.50.1820">
    <property type="entry name" value="alpha/beta hydrolase"/>
    <property type="match status" value="2"/>
</dbReference>
<accession>A0A830F7G4</accession>
<comment type="caution">
    <text evidence="2">The sequence shown here is derived from an EMBL/GenBank/DDBJ whole genome shotgun (WGS) entry which is preliminary data.</text>
</comment>
<dbReference type="InterPro" id="IPR050261">
    <property type="entry name" value="FrsA_esterase"/>
</dbReference>
<name>A0A830F7G4_9EURY</name>
<dbReference type="PANTHER" id="PTHR22946">
    <property type="entry name" value="DIENELACTONE HYDROLASE DOMAIN-CONTAINING PROTEIN-RELATED"/>
    <property type="match status" value="1"/>
</dbReference>
<evidence type="ECO:0000256" key="1">
    <source>
        <dbReference type="SAM" id="MobiDB-lite"/>
    </source>
</evidence>
<protein>
    <recommendedName>
        <fullName evidence="4">Acetyl xylan esterase domain-containing protein</fullName>
    </recommendedName>
</protein>
<reference evidence="2" key="1">
    <citation type="journal article" date="2014" name="Int. J. Syst. Evol. Microbiol.">
        <title>Complete genome sequence of Corynebacterium casei LMG S-19264T (=DSM 44701T), isolated from a smear-ripened cheese.</title>
        <authorList>
            <consortium name="US DOE Joint Genome Institute (JGI-PGF)"/>
            <person name="Walter F."/>
            <person name="Albersmeier A."/>
            <person name="Kalinowski J."/>
            <person name="Ruckert C."/>
        </authorList>
    </citation>
    <scope>NUCLEOTIDE SEQUENCE</scope>
    <source>
        <strain evidence="2">JCM 19596</strain>
    </source>
</reference>